<reference evidence="1" key="1">
    <citation type="submission" date="2015-10" db="EMBL/GenBank/DDBJ databases">
        <title>Daphnia magna gene sets from two clonal populations assembled and annotated with EvidentialGene.</title>
        <authorList>
            <person name="Gilbert D."/>
            <person name="Podicheti R."/>
            <person name="Orsini L."/>
            <person name="Colbourne J."/>
            <person name="Pfrender M."/>
        </authorList>
    </citation>
    <scope>NUCLEOTIDE SEQUENCE</scope>
</reference>
<reference evidence="2 3" key="3">
    <citation type="submission" date="2016-03" db="EMBL/GenBank/DDBJ databases">
        <title>EvidentialGene: Evidence-directed Construction of Genes on Genomes.</title>
        <authorList>
            <person name="Gilbert D.G."/>
            <person name="Choi J.-H."/>
            <person name="Mockaitis K."/>
            <person name="Colbourne J."/>
            <person name="Pfrender M."/>
        </authorList>
    </citation>
    <scope>NUCLEOTIDE SEQUENCE [LARGE SCALE GENOMIC DNA]</scope>
    <source>
        <strain evidence="2 3">Xinb3</strain>
        <tissue evidence="2">Complete organism</tissue>
    </source>
</reference>
<keyword evidence="3" id="KW-1185">Reference proteome</keyword>
<protein>
    <submittedName>
        <fullName evidence="1">Uncharacterized protein</fullName>
    </submittedName>
</protein>
<organism evidence="1">
    <name type="scientific">Daphnia magna</name>
    <dbReference type="NCBI Taxonomy" id="35525"/>
    <lineage>
        <taxon>Eukaryota</taxon>
        <taxon>Metazoa</taxon>
        <taxon>Ecdysozoa</taxon>
        <taxon>Arthropoda</taxon>
        <taxon>Crustacea</taxon>
        <taxon>Branchiopoda</taxon>
        <taxon>Diplostraca</taxon>
        <taxon>Cladocera</taxon>
        <taxon>Anomopoda</taxon>
        <taxon>Daphniidae</taxon>
        <taxon>Daphnia</taxon>
    </lineage>
</organism>
<dbReference type="AlphaFoldDB" id="A0A0N7ZIJ8"/>
<dbReference type="Proteomes" id="UP000076858">
    <property type="component" value="Unassembled WGS sequence"/>
</dbReference>
<evidence type="ECO:0000313" key="3">
    <source>
        <dbReference type="Proteomes" id="UP000076858"/>
    </source>
</evidence>
<name>A0A0N7ZIJ8_9CRUS</name>
<evidence type="ECO:0000313" key="1">
    <source>
        <dbReference type="EMBL" id="JAI81448.1"/>
    </source>
</evidence>
<accession>A0A0N7ZIJ8</accession>
<reference evidence="1" key="2">
    <citation type="submission" date="2015-10" db="EMBL/GenBank/DDBJ databases">
        <authorList>
            <person name="Gilbert D.G."/>
        </authorList>
    </citation>
    <scope>NUCLEOTIDE SEQUENCE</scope>
</reference>
<gene>
    <name evidence="2" type="ORF">APZ42_018724</name>
</gene>
<dbReference type="EMBL" id="GDIP01241953">
    <property type="protein sequence ID" value="JAI81448.1"/>
    <property type="molecule type" value="Transcribed_RNA"/>
</dbReference>
<evidence type="ECO:0000313" key="2">
    <source>
        <dbReference type="EMBL" id="KZS15531.1"/>
    </source>
</evidence>
<sequence length="102" mass="12055">MTNREPCVSMMYDRSLLKFVFRFGNLIRQWPVLYTVFQDRELCSCVRKEKKRLSNNDRETKGKEYMVVPLKERHIQSDIALPPYGPIDFGMQVLSSNYSSVQ</sequence>
<dbReference type="EMBL" id="LRGB01000868">
    <property type="protein sequence ID" value="KZS15531.1"/>
    <property type="molecule type" value="Genomic_DNA"/>
</dbReference>
<proteinExistence type="predicted"/>